<dbReference type="Gene3D" id="2.20.25.110">
    <property type="entry name" value="S-adenosyl-L-methionine-dependent methyltransferases"/>
    <property type="match status" value="1"/>
</dbReference>
<sequence length="249" mass="29348">MEREYSKLAPYYHYIGQTRGHFQSQQDFLSGILQNNNYTKSVLDASCGTGDVLNGLSKMFPFIKFYGSDISNPLLNRTFNQPYLYEDNIKLSDWEQLSENFPQNNMDFIYILGNSIAHAISIDKLEKTFSEVNKLLKDDGLFIFDARPWHKNIMEDSFNEPYKEKYINIVNGKIAFSYRTNYFYKDKRHHLQHILNVEEKKEIVVNFSFLDVSKVTLIDILKKNNFYNIKVIEDFDKYPFITLIAKKCS</sequence>
<dbReference type="AlphaFoldDB" id="A0A0B0EIM4"/>
<reference evidence="2 3" key="1">
    <citation type="submission" date="2014-10" db="EMBL/GenBank/DDBJ databases">
        <title>Draft genome of anammox bacterium scalindua brodae, obtained using differential coverage binning of sequence data from two enrichment reactors.</title>
        <authorList>
            <person name="Speth D.R."/>
            <person name="Russ L."/>
            <person name="Kartal B."/>
            <person name="Op den Camp H.J."/>
            <person name="Dutilh B.E."/>
            <person name="Jetten M.S."/>
        </authorList>
    </citation>
    <scope>NUCLEOTIDE SEQUENCE [LARGE SCALE GENOMIC DNA]</scope>
    <source>
        <strain evidence="2">RU1</strain>
    </source>
</reference>
<protein>
    <submittedName>
        <fullName evidence="2">Glycine/sarcosine N-methyltransferase</fullName>
        <ecNumber evidence="2">2.1.1.156</ecNumber>
    </submittedName>
</protein>
<dbReference type="GO" id="GO:0008168">
    <property type="term" value="F:methyltransferase activity"/>
    <property type="evidence" value="ECO:0007669"/>
    <property type="project" value="UniProtKB-KW"/>
</dbReference>
<dbReference type="eggNOG" id="COG2226">
    <property type="taxonomic scope" value="Bacteria"/>
</dbReference>
<dbReference type="InterPro" id="IPR041698">
    <property type="entry name" value="Methyltransf_25"/>
</dbReference>
<feature type="domain" description="Methyltransferase" evidence="1">
    <location>
        <begin position="42"/>
        <end position="140"/>
    </location>
</feature>
<name>A0A0B0EIM4_9BACT</name>
<evidence type="ECO:0000259" key="1">
    <source>
        <dbReference type="Pfam" id="PF13649"/>
    </source>
</evidence>
<dbReference type="Proteomes" id="UP000030652">
    <property type="component" value="Unassembled WGS sequence"/>
</dbReference>
<dbReference type="Gene3D" id="3.40.50.150">
    <property type="entry name" value="Vaccinia Virus protein VP39"/>
    <property type="match status" value="1"/>
</dbReference>
<organism evidence="2 3">
    <name type="scientific">Candidatus Scalindua brodae</name>
    <dbReference type="NCBI Taxonomy" id="237368"/>
    <lineage>
        <taxon>Bacteria</taxon>
        <taxon>Pseudomonadati</taxon>
        <taxon>Planctomycetota</taxon>
        <taxon>Candidatus Brocadiia</taxon>
        <taxon>Candidatus Brocadiales</taxon>
        <taxon>Candidatus Scalinduaceae</taxon>
        <taxon>Candidatus Scalindua</taxon>
    </lineage>
</organism>
<dbReference type="GO" id="GO:0032259">
    <property type="term" value="P:methylation"/>
    <property type="evidence" value="ECO:0007669"/>
    <property type="project" value="UniProtKB-KW"/>
</dbReference>
<evidence type="ECO:0000313" key="3">
    <source>
        <dbReference type="Proteomes" id="UP000030652"/>
    </source>
</evidence>
<comment type="caution">
    <text evidence="2">The sequence shown here is derived from an EMBL/GenBank/DDBJ whole genome shotgun (WGS) entry which is preliminary data.</text>
</comment>
<keyword evidence="2" id="KW-0808">Transferase</keyword>
<dbReference type="SUPFAM" id="SSF53335">
    <property type="entry name" value="S-adenosyl-L-methionine-dependent methyltransferases"/>
    <property type="match status" value="1"/>
</dbReference>
<evidence type="ECO:0000313" key="2">
    <source>
        <dbReference type="EMBL" id="KHE90978.1"/>
    </source>
</evidence>
<gene>
    <name evidence="2" type="ORF">SCABRO_03280</name>
</gene>
<proteinExistence type="predicted"/>
<dbReference type="EC" id="2.1.1.156" evidence="2"/>
<keyword evidence="2" id="KW-0489">Methyltransferase</keyword>
<accession>A0A0B0EIM4</accession>
<dbReference type="EMBL" id="JRYO01000225">
    <property type="protein sequence ID" value="KHE90978.1"/>
    <property type="molecule type" value="Genomic_DNA"/>
</dbReference>
<dbReference type="CDD" id="cd02440">
    <property type="entry name" value="AdoMet_MTases"/>
    <property type="match status" value="1"/>
</dbReference>
<dbReference type="Pfam" id="PF13649">
    <property type="entry name" value="Methyltransf_25"/>
    <property type="match status" value="1"/>
</dbReference>
<dbReference type="InterPro" id="IPR029063">
    <property type="entry name" value="SAM-dependent_MTases_sf"/>
</dbReference>